<dbReference type="EMBL" id="ML009870">
    <property type="protein sequence ID" value="RKO96516.1"/>
    <property type="molecule type" value="Genomic_DNA"/>
</dbReference>
<dbReference type="EMBL" id="ML014117">
    <property type="protein sequence ID" value="RKP03819.1"/>
    <property type="molecule type" value="Genomic_DNA"/>
</dbReference>
<dbReference type="PANTHER" id="PTHR24345:SF91">
    <property type="entry name" value="SERINE_THREONINE-PROTEIN KINASE PLK4"/>
    <property type="match status" value="1"/>
</dbReference>
<feature type="non-terminal residue" evidence="8">
    <location>
        <position position="104"/>
    </location>
</feature>
<dbReference type="GO" id="GO:0005524">
    <property type="term" value="F:ATP binding"/>
    <property type="evidence" value="ECO:0007669"/>
    <property type="project" value="UniProtKB-KW"/>
</dbReference>
<evidence type="ECO:0000256" key="3">
    <source>
        <dbReference type="ARBA" id="ARBA00022741"/>
    </source>
</evidence>
<reference evidence="7" key="3">
    <citation type="submission" date="2018-08" db="EMBL/GenBank/DDBJ databases">
        <title>Leveraging single-cell genomics to expand the Fungal Tree of Life.</title>
        <authorList>
            <consortium name="DOE Joint Genome Institute"/>
            <person name="Ahrendt S.R."/>
            <person name="Quandt C.A."/>
            <person name="Ciobanu D."/>
            <person name="Clum A."/>
            <person name="Salamov A."/>
            <person name="Andreopoulos B."/>
            <person name="Cheng J.-F."/>
            <person name="Woyke T."/>
            <person name="Pelin A."/>
            <person name="Henrissat B."/>
            <person name="Reynolds N."/>
            <person name="Benny G.L."/>
            <person name="Smith M.E."/>
            <person name="James T.Y."/>
            <person name="Grigoriev I.V."/>
        </authorList>
    </citation>
    <scope>NUCLEOTIDE SEQUENCE</scope>
    <source>
        <strain evidence="7">ATCC 52028</strain>
    </source>
</reference>
<dbReference type="STRING" id="1555241.A0A4V1IVE9"/>
<dbReference type="SUPFAM" id="SSF56112">
    <property type="entry name" value="Protein kinase-like (PK-like)"/>
    <property type="match status" value="1"/>
</dbReference>
<proteinExistence type="predicted"/>
<evidence type="ECO:0000313" key="9">
    <source>
        <dbReference type="Proteomes" id="UP000268535"/>
    </source>
</evidence>
<reference evidence="8" key="2">
    <citation type="submission" date="2018-04" db="EMBL/GenBank/DDBJ databases">
        <title>Leveraging single-cell genomics to expand the Fungal Tree of Life.</title>
        <authorList>
            <consortium name="DOE Joint Genome Institute"/>
            <person name="Ahrendt S.R."/>
            <person name="Quandt C.A."/>
            <person name="Ciobanu D."/>
            <person name="Clum A."/>
            <person name="Salamov A."/>
            <person name="Andreopoulos B."/>
            <person name="Cheng J.-F."/>
            <person name="Woyke T."/>
            <person name="Pelin A."/>
            <person name="Henrissat B."/>
            <person name="Benny G.L."/>
            <person name="Smith M.E."/>
            <person name="James T.Y."/>
            <person name="Grigoriev I.V."/>
        </authorList>
    </citation>
    <scope>NUCLEOTIDE SEQUENCE</scope>
    <source>
        <strain evidence="8">ATCC 52028</strain>
    </source>
</reference>
<evidence type="ECO:0000256" key="4">
    <source>
        <dbReference type="ARBA" id="ARBA00022777"/>
    </source>
</evidence>
<evidence type="ECO:0000259" key="6">
    <source>
        <dbReference type="PROSITE" id="PS50011"/>
    </source>
</evidence>
<protein>
    <submittedName>
        <fullName evidence="7">Kinase-like protein</fullName>
    </submittedName>
</protein>
<dbReference type="Gene3D" id="1.10.510.10">
    <property type="entry name" value="Transferase(Phosphotransferase) domain 1"/>
    <property type="match status" value="1"/>
</dbReference>
<dbReference type="Proteomes" id="UP000268535">
    <property type="component" value="Unassembled WGS sequence"/>
</dbReference>
<name>A0A4V1IVE9_9FUNG</name>
<dbReference type="PANTHER" id="PTHR24345">
    <property type="entry name" value="SERINE/THREONINE-PROTEIN KINASE PLK"/>
    <property type="match status" value="1"/>
</dbReference>
<gene>
    <name evidence="7" type="ORF">CAUPRSCDRAFT_8029</name>
    <name evidence="8" type="ORF">CXG81DRAFT_9000</name>
</gene>
<evidence type="ECO:0000313" key="8">
    <source>
        <dbReference type="EMBL" id="RKP03819.1"/>
    </source>
</evidence>
<feature type="domain" description="Protein kinase" evidence="6">
    <location>
        <begin position="1"/>
        <end position="104"/>
    </location>
</feature>
<dbReference type="AlphaFoldDB" id="A0A4V1IVE9"/>
<keyword evidence="4 7" id="KW-0418">Kinase</keyword>
<keyword evidence="3" id="KW-0547">Nucleotide-binding</keyword>
<dbReference type="GO" id="GO:0005634">
    <property type="term" value="C:nucleus"/>
    <property type="evidence" value="ECO:0007669"/>
    <property type="project" value="TreeGrafter"/>
</dbReference>
<keyword evidence="5" id="KW-0067">ATP-binding</keyword>
<dbReference type="Pfam" id="PF00069">
    <property type="entry name" value="Pkinase"/>
    <property type="match status" value="1"/>
</dbReference>
<dbReference type="GO" id="GO:0004674">
    <property type="term" value="F:protein serine/threonine kinase activity"/>
    <property type="evidence" value="ECO:0007669"/>
    <property type="project" value="UniProtKB-KW"/>
</dbReference>
<evidence type="ECO:0000313" key="7">
    <source>
        <dbReference type="EMBL" id="RKO96516.1"/>
    </source>
</evidence>
<keyword evidence="2" id="KW-0808">Transferase</keyword>
<keyword evidence="10" id="KW-1185">Reference proteome</keyword>
<dbReference type="PROSITE" id="PS50011">
    <property type="entry name" value="PROTEIN_KINASE_DOM"/>
    <property type="match status" value="1"/>
</dbReference>
<dbReference type="OrthoDB" id="4062651at2759"/>
<organism evidence="8 10">
    <name type="scientific">Caulochytrium protostelioides</name>
    <dbReference type="NCBI Taxonomy" id="1555241"/>
    <lineage>
        <taxon>Eukaryota</taxon>
        <taxon>Fungi</taxon>
        <taxon>Fungi incertae sedis</taxon>
        <taxon>Chytridiomycota</taxon>
        <taxon>Chytridiomycota incertae sedis</taxon>
        <taxon>Chytridiomycetes</taxon>
        <taxon>Caulochytriales</taxon>
        <taxon>Caulochytriaceae</taxon>
        <taxon>Caulochytrium</taxon>
    </lineage>
</organism>
<evidence type="ECO:0000256" key="2">
    <source>
        <dbReference type="ARBA" id="ARBA00022679"/>
    </source>
</evidence>
<sequence>MHGYDLANPRWGRDMRHVMRQVVSGLAYLHAHGIAHRDITLANVFRASGTQTYRLVNNATCEFFVPGELSQSTAGSLANMAPEVLRGAAHDPAKADIWSLGKLL</sequence>
<evidence type="ECO:0000256" key="1">
    <source>
        <dbReference type="ARBA" id="ARBA00022527"/>
    </source>
</evidence>
<keyword evidence="1" id="KW-0723">Serine/threonine-protein kinase</keyword>
<reference evidence="9 10" key="1">
    <citation type="journal article" date="2018" name="Nat. Microbiol.">
        <title>Leveraging single-cell genomics to expand the fungal tree of life.</title>
        <authorList>
            <person name="Ahrendt S.R."/>
            <person name="Quandt C.A."/>
            <person name="Ciobanu D."/>
            <person name="Clum A."/>
            <person name="Salamov A."/>
            <person name="Andreopoulos B."/>
            <person name="Cheng J.F."/>
            <person name="Woyke T."/>
            <person name="Pelin A."/>
            <person name="Henrissat B."/>
            <person name="Reynolds N.K."/>
            <person name="Benny G.L."/>
            <person name="Smith M.E."/>
            <person name="James T.Y."/>
            <person name="Grigoriev I.V."/>
        </authorList>
    </citation>
    <scope>NUCLEOTIDE SEQUENCE [LARGE SCALE GENOMIC DNA]</scope>
    <source>
        <strain evidence="9 10">ATCC 52028</strain>
    </source>
</reference>
<dbReference type="InterPro" id="IPR000719">
    <property type="entry name" value="Prot_kinase_dom"/>
</dbReference>
<dbReference type="InterPro" id="IPR011009">
    <property type="entry name" value="Kinase-like_dom_sf"/>
</dbReference>
<evidence type="ECO:0000256" key="5">
    <source>
        <dbReference type="ARBA" id="ARBA00022840"/>
    </source>
</evidence>
<evidence type="ECO:0000313" key="10">
    <source>
        <dbReference type="Proteomes" id="UP000274922"/>
    </source>
</evidence>
<accession>A0A4V1IVE9</accession>
<dbReference type="Proteomes" id="UP000274922">
    <property type="component" value="Unassembled WGS sequence"/>
</dbReference>